<dbReference type="PANTHER" id="PTHR47861">
    <property type="entry name" value="FKBP-TYPE PEPTIDYL-PROLYL CIS-TRANS ISOMERASE SLYD"/>
    <property type="match status" value="1"/>
</dbReference>
<dbReference type="PANTHER" id="PTHR47861:SF3">
    <property type="entry name" value="FKBP-TYPE PEPTIDYL-PROLYL CIS-TRANS ISOMERASE SLYD"/>
    <property type="match status" value="1"/>
</dbReference>
<keyword evidence="5 9" id="KW-0697">Rotamase</keyword>
<dbReference type="Proteomes" id="UP000190423">
    <property type="component" value="Unassembled WGS sequence"/>
</dbReference>
<comment type="similarity">
    <text evidence="3 10">Belongs to the FKBP-type PPIase family.</text>
</comment>
<name>A0A1T4MW79_TREPO</name>
<sequence length="187" mass="19811">MKIEKNKYVSIHYKLTDAEGNELDSSVGKEPLGYVHGNGMLISGLEAVLEGKEPGEKFKTVIEPADAYGEYNDKLVTEVPRTQFEDGVPIEVGMAFQAQTPDGGYIIVRVVNVTDDKVVVDGNHELAGKQLTFDVEVVDVRDATEEELNPSCGCGCCGGDCGGNCGEGECDCEGGDCNCDGGCGSCK</sequence>
<comment type="function">
    <text evidence="8">Also involved in hydrogenase metallocenter assembly, probably by participating in the nickel insertion step. This function in hydrogenase biosynthesis requires chaperone activity and the presence of the metal-binding domain, but not PPIase activity.</text>
</comment>
<keyword evidence="13" id="KW-1185">Reference proteome</keyword>
<proteinExistence type="inferred from homology"/>
<organism evidence="12 13">
    <name type="scientific">Treponema porcinum</name>
    <dbReference type="NCBI Taxonomy" id="261392"/>
    <lineage>
        <taxon>Bacteria</taxon>
        <taxon>Pseudomonadati</taxon>
        <taxon>Spirochaetota</taxon>
        <taxon>Spirochaetia</taxon>
        <taxon>Spirochaetales</taxon>
        <taxon>Treponemataceae</taxon>
        <taxon>Treponema</taxon>
    </lineage>
</organism>
<dbReference type="STRING" id="261392.SAMN02745149_02114"/>
<dbReference type="SUPFAM" id="SSF54534">
    <property type="entry name" value="FKBP-like"/>
    <property type="match status" value="1"/>
</dbReference>
<dbReference type="RefSeq" id="WP_078933996.1">
    <property type="nucleotide sequence ID" value="NZ_FUWG01000017.1"/>
</dbReference>
<dbReference type="EMBL" id="FUWG01000017">
    <property type="protein sequence ID" value="SJZ71094.1"/>
    <property type="molecule type" value="Genomic_DNA"/>
</dbReference>
<evidence type="ECO:0000256" key="1">
    <source>
        <dbReference type="ARBA" id="ARBA00000971"/>
    </source>
</evidence>
<gene>
    <name evidence="12" type="ORF">SAMN02745149_02114</name>
</gene>
<evidence type="ECO:0000256" key="9">
    <source>
        <dbReference type="PROSITE-ProRule" id="PRU00277"/>
    </source>
</evidence>
<dbReference type="GeneID" id="78317384"/>
<accession>A0A1T4MW79</accession>
<evidence type="ECO:0000313" key="13">
    <source>
        <dbReference type="Proteomes" id="UP000190423"/>
    </source>
</evidence>
<dbReference type="InterPro" id="IPR046357">
    <property type="entry name" value="PPIase_dom_sf"/>
</dbReference>
<dbReference type="AlphaFoldDB" id="A0A1T4MW79"/>
<evidence type="ECO:0000256" key="7">
    <source>
        <dbReference type="ARBA" id="ARBA00023235"/>
    </source>
</evidence>
<dbReference type="GO" id="GO:0005737">
    <property type="term" value="C:cytoplasm"/>
    <property type="evidence" value="ECO:0007669"/>
    <property type="project" value="UniProtKB-SubCell"/>
</dbReference>
<evidence type="ECO:0000256" key="4">
    <source>
        <dbReference type="ARBA" id="ARBA00022490"/>
    </source>
</evidence>
<dbReference type="GO" id="GO:0003755">
    <property type="term" value="F:peptidyl-prolyl cis-trans isomerase activity"/>
    <property type="evidence" value="ECO:0007669"/>
    <property type="project" value="UniProtKB-UniRule"/>
</dbReference>
<evidence type="ECO:0000313" key="12">
    <source>
        <dbReference type="EMBL" id="SJZ71094.1"/>
    </source>
</evidence>
<dbReference type="OrthoDB" id="9808891at2"/>
<feature type="domain" description="PPIase FKBP-type" evidence="11">
    <location>
        <begin position="6"/>
        <end position="80"/>
    </location>
</feature>
<dbReference type="Gene3D" id="3.10.50.40">
    <property type="match status" value="1"/>
</dbReference>
<evidence type="ECO:0000256" key="5">
    <source>
        <dbReference type="ARBA" id="ARBA00023110"/>
    </source>
</evidence>
<dbReference type="GO" id="GO:0042026">
    <property type="term" value="P:protein refolding"/>
    <property type="evidence" value="ECO:0007669"/>
    <property type="project" value="UniProtKB-ARBA"/>
</dbReference>
<dbReference type="PROSITE" id="PS50059">
    <property type="entry name" value="FKBP_PPIASE"/>
    <property type="match status" value="1"/>
</dbReference>
<evidence type="ECO:0000256" key="8">
    <source>
        <dbReference type="ARBA" id="ARBA00037071"/>
    </source>
</evidence>
<protein>
    <recommendedName>
        <fullName evidence="10">Peptidyl-prolyl cis-trans isomerase</fullName>
        <ecNumber evidence="10">5.2.1.8</ecNumber>
    </recommendedName>
</protein>
<dbReference type="EC" id="5.2.1.8" evidence="10"/>
<keyword evidence="4" id="KW-0963">Cytoplasm</keyword>
<evidence type="ECO:0000259" key="11">
    <source>
        <dbReference type="PROSITE" id="PS50059"/>
    </source>
</evidence>
<evidence type="ECO:0000256" key="10">
    <source>
        <dbReference type="RuleBase" id="RU003915"/>
    </source>
</evidence>
<evidence type="ECO:0000256" key="6">
    <source>
        <dbReference type="ARBA" id="ARBA00023186"/>
    </source>
</evidence>
<comment type="subcellular location">
    <subcellularLocation>
        <location evidence="2">Cytoplasm</location>
    </subcellularLocation>
</comment>
<keyword evidence="6" id="KW-0143">Chaperone</keyword>
<evidence type="ECO:0000256" key="3">
    <source>
        <dbReference type="ARBA" id="ARBA00006577"/>
    </source>
</evidence>
<dbReference type="Pfam" id="PF00254">
    <property type="entry name" value="FKBP_C"/>
    <property type="match status" value="1"/>
</dbReference>
<evidence type="ECO:0000256" key="2">
    <source>
        <dbReference type="ARBA" id="ARBA00004496"/>
    </source>
</evidence>
<comment type="catalytic activity">
    <reaction evidence="1 9 10">
        <text>[protein]-peptidylproline (omega=180) = [protein]-peptidylproline (omega=0)</text>
        <dbReference type="Rhea" id="RHEA:16237"/>
        <dbReference type="Rhea" id="RHEA-COMP:10747"/>
        <dbReference type="Rhea" id="RHEA-COMP:10748"/>
        <dbReference type="ChEBI" id="CHEBI:83833"/>
        <dbReference type="ChEBI" id="CHEBI:83834"/>
        <dbReference type="EC" id="5.2.1.8"/>
    </reaction>
</comment>
<dbReference type="InterPro" id="IPR001179">
    <property type="entry name" value="PPIase_FKBP_dom"/>
</dbReference>
<keyword evidence="7 9" id="KW-0413">Isomerase</keyword>
<reference evidence="12 13" key="1">
    <citation type="submission" date="2017-02" db="EMBL/GenBank/DDBJ databases">
        <authorList>
            <person name="Peterson S.W."/>
        </authorList>
    </citation>
    <scope>NUCLEOTIDE SEQUENCE [LARGE SCALE GENOMIC DNA]</scope>
    <source>
        <strain evidence="12 13">ATCC BAA-908</strain>
    </source>
</reference>